<accession>X0U5P9</accession>
<proteinExistence type="predicted"/>
<gene>
    <name evidence="1" type="ORF">S01H1_35980</name>
</gene>
<evidence type="ECO:0000313" key="1">
    <source>
        <dbReference type="EMBL" id="GAG01064.1"/>
    </source>
</evidence>
<organism evidence="1">
    <name type="scientific">marine sediment metagenome</name>
    <dbReference type="NCBI Taxonomy" id="412755"/>
    <lineage>
        <taxon>unclassified sequences</taxon>
        <taxon>metagenomes</taxon>
        <taxon>ecological metagenomes</taxon>
    </lineage>
</organism>
<protein>
    <submittedName>
        <fullName evidence="1">Uncharacterized protein</fullName>
    </submittedName>
</protein>
<sequence length="172" mass="19698">MSDLTMWPNPNFTWYWEPPAPEPGTGGAPALDWHVARQYEFNGLEIREVPDLQDQKPDWISLQGNSFQTLIEDIQQADTFETIEYLTRGIQNVENLTTIQGRVVHSYIRATRARLEKPSILAQGVIERIRSCSKEKLGSLAKGIFNLVRDGKLKISKTDQRLIWKAYRVAKA</sequence>
<reference evidence="1" key="1">
    <citation type="journal article" date="2014" name="Front. Microbiol.">
        <title>High frequency of phylogenetically diverse reductive dehalogenase-homologous genes in deep subseafloor sedimentary metagenomes.</title>
        <authorList>
            <person name="Kawai M."/>
            <person name="Futagami T."/>
            <person name="Toyoda A."/>
            <person name="Takaki Y."/>
            <person name="Nishi S."/>
            <person name="Hori S."/>
            <person name="Arai W."/>
            <person name="Tsubouchi T."/>
            <person name="Morono Y."/>
            <person name="Uchiyama I."/>
            <person name="Ito T."/>
            <person name="Fujiyama A."/>
            <person name="Inagaki F."/>
            <person name="Takami H."/>
        </authorList>
    </citation>
    <scope>NUCLEOTIDE SEQUENCE</scope>
    <source>
        <strain evidence="1">Expedition CK06-06</strain>
    </source>
</reference>
<name>X0U5P9_9ZZZZ</name>
<dbReference type="EMBL" id="BARS01022509">
    <property type="protein sequence ID" value="GAG01064.1"/>
    <property type="molecule type" value="Genomic_DNA"/>
</dbReference>
<dbReference type="AlphaFoldDB" id="X0U5P9"/>
<comment type="caution">
    <text evidence="1">The sequence shown here is derived from an EMBL/GenBank/DDBJ whole genome shotgun (WGS) entry which is preliminary data.</text>
</comment>